<dbReference type="EMBL" id="UINC01123620">
    <property type="protein sequence ID" value="SVD00215.1"/>
    <property type="molecule type" value="Genomic_DNA"/>
</dbReference>
<sequence>MKEPIGEKIYRLRKKMNLTQKKIHKNQSQVALIEKGKKKGGIANPSENTLVIIAKNLGLTLDELIEETTWEKPEAVMEEIAVSPKAWDIKIDDTGDIKWSCKIYDRYNENGEEN</sequence>
<dbReference type="GO" id="GO:0003677">
    <property type="term" value="F:DNA binding"/>
    <property type="evidence" value="ECO:0007669"/>
    <property type="project" value="InterPro"/>
</dbReference>
<feature type="domain" description="HTH cro/C1-type" evidence="1">
    <location>
        <begin position="9"/>
        <end position="64"/>
    </location>
</feature>
<dbReference type="SMART" id="SM00530">
    <property type="entry name" value="HTH_XRE"/>
    <property type="match status" value="1"/>
</dbReference>
<dbReference type="CDD" id="cd00093">
    <property type="entry name" value="HTH_XRE"/>
    <property type="match status" value="1"/>
</dbReference>
<dbReference type="SUPFAM" id="SSF47413">
    <property type="entry name" value="lambda repressor-like DNA-binding domains"/>
    <property type="match status" value="1"/>
</dbReference>
<gene>
    <name evidence="2" type="ORF">METZ01_LOCUS353069</name>
</gene>
<feature type="non-terminal residue" evidence="2">
    <location>
        <position position="114"/>
    </location>
</feature>
<dbReference type="PROSITE" id="PS50943">
    <property type="entry name" value="HTH_CROC1"/>
    <property type="match status" value="1"/>
</dbReference>
<protein>
    <recommendedName>
        <fullName evidence="1">HTH cro/C1-type domain-containing protein</fullName>
    </recommendedName>
</protein>
<evidence type="ECO:0000259" key="1">
    <source>
        <dbReference type="PROSITE" id="PS50943"/>
    </source>
</evidence>
<dbReference type="AlphaFoldDB" id="A0A382RST9"/>
<dbReference type="InterPro" id="IPR010982">
    <property type="entry name" value="Lambda_DNA-bd_dom_sf"/>
</dbReference>
<name>A0A382RST9_9ZZZZ</name>
<evidence type="ECO:0000313" key="2">
    <source>
        <dbReference type="EMBL" id="SVD00215.1"/>
    </source>
</evidence>
<dbReference type="Pfam" id="PF01381">
    <property type="entry name" value="HTH_3"/>
    <property type="match status" value="1"/>
</dbReference>
<proteinExistence type="predicted"/>
<dbReference type="InterPro" id="IPR001387">
    <property type="entry name" value="Cro/C1-type_HTH"/>
</dbReference>
<dbReference type="Gene3D" id="1.10.260.40">
    <property type="entry name" value="lambda repressor-like DNA-binding domains"/>
    <property type="match status" value="1"/>
</dbReference>
<organism evidence="2">
    <name type="scientific">marine metagenome</name>
    <dbReference type="NCBI Taxonomy" id="408172"/>
    <lineage>
        <taxon>unclassified sequences</taxon>
        <taxon>metagenomes</taxon>
        <taxon>ecological metagenomes</taxon>
    </lineage>
</organism>
<reference evidence="2" key="1">
    <citation type="submission" date="2018-05" db="EMBL/GenBank/DDBJ databases">
        <authorList>
            <person name="Lanie J.A."/>
            <person name="Ng W.-L."/>
            <person name="Kazmierczak K.M."/>
            <person name="Andrzejewski T.M."/>
            <person name="Davidsen T.M."/>
            <person name="Wayne K.J."/>
            <person name="Tettelin H."/>
            <person name="Glass J.I."/>
            <person name="Rusch D."/>
            <person name="Podicherti R."/>
            <person name="Tsui H.-C.T."/>
            <person name="Winkler M.E."/>
        </authorList>
    </citation>
    <scope>NUCLEOTIDE SEQUENCE</scope>
</reference>
<accession>A0A382RST9</accession>